<evidence type="ECO:0000313" key="2">
    <source>
        <dbReference type="EMBL" id="KAJ4947802.1"/>
    </source>
</evidence>
<reference evidence="2" key="1">
    <citation type="submission" date="2022-11" db="EMBL/GenBank/DDBJ databases">
        <title>Chromosome-level genome of Pogonophryne albipinna.</title>
        <authorList>
            <person name="Jo E."/>
        </authorList>
    </citation>
    <scope>NUCLEOTIDE SEQUENCE</scope>
    <source>
        <strain evidence="2">SGF0006</strain>
        <tissue evidence="2">Muscle</tissue>
    </source>
</reference>
<accession>A0AAD6BT11</accession>
<dbReference type="Proteomes" id="UP001219934">
    <property type="component" value="Unassembled WGS sequence"/>
</dbReference>
<evidence type="ECO:0000313" key="3">
    <source>
        <dbReference type="Proteomes" id="UP001219934"/>
    </source>
</evidence>
<sequence length="90" mass="9943">MKTEGVKELTDGAGVFCWPSARAPSPQCLSPSPPQEPLGNLGPKQAPSSHHLVAHISAMHQQETVRECERRQELMFICEQMELSAIMEES</sequence>
<dbReference type="AlphaFoldDB" id="A0AAD6BT11"/>
<keyword evidence="3" id="KW-1185">Reference proteome</keyword>
<gene>
    <name evidence="2" type="ORF">JOQ06_009834</name>
</gene>
<comment type="caution">
    <text evidence="2">The sequence shown here is derived from an EMBL/GenBank/DDBJ whole genome shotgun (WGS) entry which is preliminary data.</text>
</comment>
<organism evidence="2 3">
    <name type="scientific">Pogonophryne albipinna</name>
    <dbReference type="NCBI Taxonomy" id="1090488"/>
    <lineage>
        <taxon>Eukaryota</taxon>
        <taxon>Metazoa</taxon>
        <taxon>Chordata</taxon>
        <taxon>Craniata</taxon>
        <taxon>Vertebrata</taxon>
        <taxon>Euteleostomi</taxon>
        <taxon>Actinopterygii</taxon>
        <taxon>Neopterygii</taxon>
        <taxon>Teleostei</taxon>
        <taxon>Neoteleostei</taxon>
        <taxon>Acanthomorphata</taxon>
        <taxon>Eupercaria</taxon>
        <taxon>Perciformes</taxon>
        <taxon>Notothenioidei</taxon>
        <taxon>Pogonophryne</taxon>
    </lineage>
</organism>
<dbReference type="EMBL" id="JAPTMU010000002">
    <property type="protein sequence ID" value="KAJ4947802.1"/>
    <property type="molecule type" value="Genomic_DNA"/>
</dbReference>
<evidence type="ECO:0000256" key="1">
    <source>
        <dbReference type="SAM" id="MobiDB-lite"/>
    </source>
</evidence>
<protein>
    <submittedName>
        <fullName evidence="2">Uncharacterized protein</fullName>
    </submittedName>
</protein>
<feature type="region of interest" description="Disordered" evidence="1">
    <location>
        <begin position="23"/>
        <end position="48"/>
    </location>
</feature>
<name>A0AAD6BT11_9TELE</name>
<proteinExistence type="predicted"/>